<keyword evidence="2" id="KW-0732">Signal</keyword>
<feature type="chain" id="PRO_5001596509" evidence="2">
    <location>
        <begin position="22"/>
        <end position="2234"/>
    </location>
</feature>
<feature type="compositionally biased region" description="Acidic residues" evidence="1">
    <location>
        <begin position="921"/>
        <end position="931"/>
    </location>
</feature>
<feature type="region of interest" description="Disordered" evidence="1">
    <location>
        <begin position="266"/>
        <end position="293"/>
    </location>
</feature>
<evidence type="ECO:0000256" key="1">
    <source>
        <dbReference type="SAM" id="MobiDB-lite"/>
    </source>
</evidence>
<feature type="compositionally biased region" description="Basic and acidic residues" evidence="1">
    <location>
        <begin position="849"/>
        <end position="859"/>
    </location>
</feature>
<accession>A0A060YSP9</accession>
<feature type="compositionally biased region" description="Basic and acidic residues" evidence="1">
    <location>
        <begin position="1025"/>
        <end position="1035"/>
    </location>
</feature>
<dbReference type="GO" id="GO:0060041">
    <property type="term" value="P:retina development in camera-type eye"/>
    <property type="evidence" value="ECO:0007669"/>
    <property type="project" value="TreeGrafter"/>
</dbReference>
<dbReference type="PANTHER" id="PTHR23005">
    <property type="entry name" value="RETINITIS PIGMENTOSA 1 PROTEIN"/>
    <property type="match status" value="1"/>
</dbReference>
<feature type="signal peptide" evidence="2">
    <location>
        <begin position="1"/>
        <end position="21"/>
    </location>
</feature>
<feature type="compositionally biased region" description="Pro residues" evidence="1">
    <location>
        <begin position="1457"/>
        <end position="1470"/>
    </location>
</feature>
<evidence type="ECO:0000256" key="2">
    <source>
        <dbReference type="SAM" id="SignalP"/>
    </source>
</evidence>
<dbReference type="STRING" id="8022.A0A060YSP9"/>
<feature type="region of interest" description="Disordered" evidence="1">
    <location>
        <begin position="1800"/>
        <end position="1827"/>
    </location>
</feature>
<feature type="compositionally biased region" description="Polar residues" evidence="1">
    <location>
        <begin position="904"/>
        <end position="915"/>
    </location>
</feature>
<feature type="compositionally biased region" description="Low complexity" evidence="1">
    <location>
        <begin position="556"/>
        <end position="578"/>
    </location>
</feature>
<feature type="non-terminal residue" evidence="3">
    <location>
        <position position="1"/>
    </location>
</feature>
<feature type="compositionally biased region" description="Polar residues" evidence="1">
    <location>
        <begin position="1702"/>
        <end position="1724"/>
    </location>
</feature>
<feature type="compositionally biased region" description="Polar residues" evidence="1">
    <location>
        <begin position="830"/>
        <end position="841"/>
    </location>
</feature>
<feature type="region of interest" description="Disordered" evidence="1">
    <location>
        <begin position="1660"/>
        <end position="1729"/>
    </location>
</feature>
<name>A0A060YSP9_ONCMY</name>
<feature type="compositionally biased region" description="Polar residues" evidence="1">
    <location>
        <begin position="1161"/>
        <end position="1170"/>
    </location>
</feature>
<feature type="compositionally biased region" description="Basic and acidic residues" evidence="1">
    <location>
        <begin position="368"/>
        <end position="381"/>
    </location>
</feature>
<feature type="compositionally biased region" description="Acidic residues" evidence="1">
    <location>
        <begin position="643"/>
        <end position="652"/>
    </location>
</feature>
<feature type="compositionally biased region" description="Basic and acidic residues" evidence="1">
    <location>
        <begin position="1687"/>
        <end position="1698"/>
    </location>
</feature>
<feature type="compositionally biased region" description="Acidic residues" evidence="1">
    <location>
        <begin position="1912"/>
        <end position="2010"/>
    </location>
</feature>
<feature type="compositionally biased region" description="Basic and acidic residues" evidence="1">
    <location>
        <begin position="677"/>
        <end position="695"/>
    </location>
</feature>
<feature type="region of interest" description="Disordered" evidence="1">
    <location>
        <begin position="1400"/>
        <end position="1425"/>
    </location>
</feature>
<feature type="compositionally biased region" description="Polar residues" evidence="1">
    <location>
        <begin position="780"/>
        <end position="794"/>
    </location>
</feature>
<evidence type="ECO:0000313" key="3">
    <source>
        <dbReference type="EMBL" id="CDQ94716.1"/>
    </source>
</evidence>
<feature type="compositionally biased region" description="Acidic residues" evidence="1">
    <location>
        <begin position="2083"/>
        <end position="2109"/>
    </location>
</feature>
<feature type="compositionally biased region" description="Polar residues" evidence="1">
    <location>
        <begin position="1071"/>
        <end position="1081"/>
    </location>
</feature>
<feature type="region of interest" description="Disordered" evidence="1">
    <location>
        <begin position="1571"/>
        <end position="1615"/>
    </location>
</feature>
<evidence type="ECO:0000313" key="4">
    <source>
        <dbReference type="Proteomes" id="UP000193380"/>
    </source>
</evidence>
<feature type="compositionally biased region" description="Basic and acidic residues" evidence="1">
    <location>
        <begin position="2151"/>
        <end position="2163"/>
    </location>
</feature>
<feature type="region of interest" description="Disordered" evidence="1">
    <location>
        <begin position="818"/>
        <end position="1380"/>
    </location>
</feature>
<feature type="region of interest" description="Disordered" evidence="1">
    <location>
        <begin position="114"/>
        <end position="148"/>
    </location>
</feature>
<reference evidence="3" key="2">
    <citation type="submission" date="2014-03" db="EMBL/GenBank/DDBJ databases">
        <authorList>
            <person name="Genoscope - CEA"/>
        </authorList>
    </citation>
    <scope>NUCLEOTIDE SEQUENCE</scope>
</reference>
<protein>
    <submittedName>
        <fullName evidence="3">Uncharacterized protein</fullName>
    </submittedName>
</protein>
<dbReference type="GO" id="GO:0042461">
    <property type="term" value="P:photoreceptor cell development"/>
    <property type="evidence" value="ECO:0007669"/>
    <property type="project" value="TreeGrafter"/>
</dbReference>
<feature type="compositionally biased region" description="Basic and acidic residues" evidence="1">
    <location>
        <begin position="583"/>
        <end position="592"/>
    </location>
</feature>
<feature type="compositionally biased region" description="Acidic residues" evidence="1">
    <location>
        <begin position="2018"/>
        <end position="2075"/>
    </location>
</feature>
<sequence length="2234" mass="243694">FPCLGTCLSSISLLIYSKTFCSPGSLCVSLCQIDSVRGLLQCPSVLICVGREPSHPILLENFRKNSDDKLPRLRPRSLGRSSMASEGQESKKNGGLGLEAKKSVIHLRSEFSNQSARHSISSDKSLPPINSTSPAHVGPCPHSSEGLMEDDIEKRVLVNKDGSLSMEMKVRFRLLNDETLHWSTQVKKSVGTNNEYLQGYHDNCSLQQSSVESCSESEPLSPGQAYITKLHQKHLDVPHCQHCCGHCQDNEIRKTHIAGGQRTVRHVTSSSSSASSHTFVRKEGSVETMSSEEITEHVVEKTACFQQTVEEGGDSMVEYCTFNRGCSRSEVHSTTTSAKRVRTRVSTEDKSKSLGMNECIDITTQAPDKNEPTADKEEDRPVSAVSLSSQILASLSEDQDDEEDSLPPSISRACACSQNSNAEEEEPTRISVLNSPIATPMQHLSPRPPSSKASSVRSTKSKKSTKVVSLAPSNGQDDQESKKCEGSDEAVETMEADKENAETAVEEESQEANPSEDTENKDPETKERAKSAKSNVSTRCRKSNVGEKGVNSGERSSSAMSVKSNASAKSRKSNVSAVEDVDLQEHPTDKRSSSVSTRSQSKMSEAEENVTPEEYAKTALSALSVKSNASRKSKVSHVPAEEKAEEELEETEERAASAMSSMSNVSATSKSKVSELCVKETERASKDLEKSEERAPSAMSANSNVSAKSKKTKVSQLCVDDDRSSSAMSSKYNRSARHKKYYETAGEDPTGEKAEEVEETEGVPTEQTDESEHETEAKSAKSNVSTRSKKTNVSLFCVEETKRSSSAMSCKYNRSSRFNKYYVSDETENRSAMSDKSNISDDPSEDNAEDKFGETEERAPSAISAKSNVSARSRKSKAAEEDAEESAETEVAEETDNRAPSVRSFKSNVSARSAMSKSSEDPPEENEDKELEEIKERQPSAKSVKSNGSEKSKKSKVSQLCPEEETEERAPSALSGRSAVSARCKKSKASEVPAEDSHENKIGETGERSTCAMSVKSEDAAEETAEPKDETEDRGPSAMSAKSAKSNVSARSNKSKASAVEEDPFKERAPSSMSAKSNVSTRHVKPKASEVLPVENGDEELEHVEERAPSAMSGRSAKSNVSAKSKRSKVSELSRHKKYDVSDDPAAEQDQTGERAASAMSAKSNALARSTKSKTSEVTAEETVDLENQTEYATAKVKAREDVKETEERAPSAMSAKSNVSARSKSNMSNVSSHLQVKGQKDKNNKDDAKSDKGSDISRKTNRSNKTATRDHVDTPRPNSVASESCLTPSPPECPPTPRKIKRPVILLGGSSDSNKSHAAYPVEENSTISCNGPLEVTDNKSDKSGKCKQRKGVPLLSFSQRRPEGEVPELVPSNLPNASPTEVVNEWLKKIPSDSAMYDIGDEFSDRGHSPEELPQKEKPKEDIDTIAECETQNEKKEELKETVVNHVADSEEPVETPPEIPPETPPETPPEDTHPCTAPQEEVSKSFHSSVQVMKVLLNPKLDRCNSLPEVSPVYGRKLSTSARGLLDCLAKLQLIDFDPNYDANAKDTRYRELMNILQSLWLCDPAEGGKSQQNGCDQHSVDGDGKARSSSGVDVSSGSTGSGKSSGRVAQATNAEGKALVKVQEVDEMAQKDESPECSAPMSDTATPDIASRVQWTPEEEGGEGAIAVEEEKQKDEDVPESDDTIRNESLRELPETPPSSNKSSDPLEDTSSGSPPSVQRAQLAKKVSLDPDPVWVLKLLNKLEKQFMTHYMDAMAEFKVRWNLDNNEQLNAMIAELKDDVRRRIQLSIDRELRKIHGRAGRPRPPKEALSRESNAQTETRRRRLKVVRDQSIDNRVDKSEDATCTSFSDQRSDDEYCPCEACLQKKLELGPLLPAEVLHTAPVMMAFDLKSILQLKREPTPKTQEADVTDDTETEQSEAETAEAETADVTAEEDETAEVEAAEEETAGDEESAEAETAGDEAGQEETAEAETTDDGTAGEETAEVESAEEETAGDEESAEAETTDDGTRGEETAEEEAQEEQAEVEEEAEEDAAEDDAAEEEQEEDEEQQEAAEEETTENEASDEEEQEEGVEKPEVEEIEEAEEDTAENDDAVEEDPADEGDDITSKGQSEDDSDSGGPSGTSNKSLRSQPTKSSMESQQGSLDKVLDEEAETKSNSEKSSQIGSRERSGHHLSVKSNQMYPTDTEDESRVSECTEAVSKVLERQVVHPKKKTPKKSPARSVKSSKAK</sequence>
<feature type="compositionally biased region" description="Basic and acidic residues" evidence="1">
    <location>
        <begin position="1198"/>
        <end position="1210"/>
    </location>
</feature>
<feature type="compositionally biased region" description="Low complexity" evidence="1">
    <location>
        <begin position="696"/>
        <end position="707"/>
    </location>
</feature>
<organism evidence="3 4">
    <name type="scientific">Oncorhynchus mykiss</name>
    <name type="common">Rainbow trout</name>
    <name type="synonym">Salmo gairdneri</name>
    <dbReference type="NCBI Taxonomy" id="8022"/>
    <lineage>
        <taxon>Eukaryota</taxon>
        <taxon>Metazoa</taxon>
        <taxon>Chordata</taxon>
        <taxon>Craniata</taxon>
        <taxon>Vertebrata</taxon>
        <taxon>Euteleostomi</taxon>
        <taxon>Actinopterygii</taxon>
        <taxon>Neopterygii</taxon>
        <taxon>Teleostei</taxon>
        <taxon>Protacanthopterygii</taxon>
        <taxon>Salmoniformes</taxon>
        <taxon>Salmonidae</taxon>
        <taxon>Salmoninae</taxon>
        <taxon>Oncorhynchus</taxon>
    </lineage>
</organism>
<feature type="compositionally biased region" description="Polar residues" evidence="1">
    <location>
        <begin position="1215"/>
        <end position="1235"/>
    </location>
</feature>
<feature type="compositionally biased region" description="Basic and acidic residues" evidence="1">
    <location>
        <begin position="995"/>
        <end position="1007"/>
    </location>
</feature>
<feature type="compositionally biased region" description="Polar residues" evidence="1">
    <location>
        <begin position="2130"/>
        <end position="2148"/>
    </location>
</feature>
<reference evidence="3" key="1">
    <citation type="journal article" date="2014" name="Nat. Commun.">
        <title>The rainbow trout genome provides novel insights into evolution after whole-genome duplication in vertebrates.</title>
        <authorList>
            <person name="Berthelot C."/>
            <person name="Brunet F."/>
            <person name="Chalopin D."/>
            <person name="Juanchich A."/>
            <person name="Bernard M."/>
            <person name="Noel B."/>
            <person name="Bento P."/>
            <person name="Da Silva C."/>
            <person name="Labadie K."/>
            <person name="Alberti A."/>
            <person name="Aury J.M."/>
            <person name="Louis A."/>
            <person name="Dehais P."/>
            <person name="Bardou P."/>
            <person name="Montfort J."/>
            <person name="Klopp C."/>
            <person name="Cabau C."/>
            <person name="Gaspin C."/>
            <person name="Thorgaard G.H."/>
            <person name="Boussaha M."/>
            <person name="Quillet E."/>
            <person name="Guyomard R."/>
            <person name="Galiana D."/>
            <person name="Bobe J."/>
            <person name="Volff J.N."/>
            <person name="Genet C."/>
            <person name="Wincker P."/>
            <person name="Jaillon O."/>
            <person name="Roest Crollius H."/>
            <person name="Guiguen Y."/>
        </authorList>
    </citation>
    <scope>NUCLEOTIDE SEQUENCE [LARGE SCALE GENOMIC DNA]</scope>
</reference>
<feature type="region of interest" description="Disordered" evidence="1">
    <location>
        <begin position="331"/>
        <end position="794"/>
    </location>
</feature>
<dbReference type="EMBL" id="FR918436">
    <property type="protein sequence ID" value="CDQ94716.1"/>
    <property type="molecule type" value="Genomic_DNA"/>
</dbReference>
<feature type="compositionally biased region" description="Pro residues" evidence="1">
    <location>
        <begin position="1289"/>
        <end position="1298"/>
    </location>
</feature>
<feature type="compositionally biased region" description="Acidic residues" evidence="1">
    <location>
        <begin position="755"/>
        <end position="773"/>
    </location>
</feature>
<feature type="compositionally biased region" description="Basic residues" evidence="1">
    <location>
        <begin position="2213"/>
        <end position="2234"/>
    </location>
</feature>
<feature type="compositionally biased region" description="Low complexity" evidence="1">
    <location>
        <begin position="656"/>
        <end position="671"/>
    </location>
</feature>
<feature type="compositionally biased region" description="Basic and acidic residues" evidence="1">
    <location>
        <begin position="1239"/>
        <end position="1259"/>
    </location>
</feature>
<feature type="compositionally biased region" description="Low complexity" evidence="1">
    <location>
        <begin position="1592"/>
        <end position="1610"/>
    </location>
</feature>
<feature type="compositionally biased region" description="Low complexity" evidence="1">
    <location>
        <begin position="593"/>
        <end position="603"/>
    </location>
</feature>
<gene>
    <name evidence="3" type="ORF">GSONMT00018245001</name>
</gene>
<feature type="compositionally biased region" description="Polar residues" evidence="1">
    <location>
        <begin position="114"/>
        <end position="134"/>
    </location>
</feature>
<feature type="region of interest" description="Disordered" evidence="1">
    <location>
        <begin position="69"/>
        <end position="95"/>
    </location>
</feature>
<dbReference type="Proteomes" id="UP000193380">
    <property type="component" value="Unassembled WGS sequence"/>
</dbReference>
<dbReference type="GO" id="GO:0005930">
    <property type="term" value="C:axoneme"/>
    <property type="evidence" value="ECO:0007669"/>
    <property type="project" value="TreeGrafter"/>
</dbReference>
<dbReference type="PaxDb" id="8022-A0A060YSP9"/>
<feature type="compositionally biased region" description="Polar residues" evidence="1">
    <location>
        <begin position="1043"/>
        <end position="1056"/>
    </location>
</feature>
<dbReference type="PANTHER" id="PTHR23005:SF3">
    <property type="entry name" value="RETINITIS PIGMENTOSA 1-LIKE 1 PROTEIN"/>
    <property type="match status" value="1"/>
</dbReference>
<feature type="region of interest" description="Disordered" evidence="1">
    <location>
        <begin position="1447"/>
        <end position="1484"/>
    </location>
</feature>
<dbReference type="GO" id="GO:0035082">
    <property type="term" value="P:axoneme assembly"/>
    <property type="evidence" value="ECO:0007669"/>
    <property type="project" value="TreeGrafter"/>
</dbReference>
<feature type="region of interest" description="Disordered" evidence="1">
    <location>
        <begin position="1903"/>
        <end position="2234"/>
    </location>
</feature>
<proteinExistence type="predicted"/>
<feature type="compositionally biased region" description="Acidic residues" evidence="1">
    <location>
        <begin position="881"/>
        <end position="894"/>
    </location>
</feature>
<feature type="compositionally biased region" description="Basic and acidic residues" evidence="1">
    <location>
        <begin position="518"/>
        <end position="530"/>
    </location>
</feature>
<feature type="compositionally biased region" description="Basic and acidic residues" evidence="1">
    <location>
        <begin position="1405"/>
        <end position="1425"/>
    </location>
</feature>
<feature type="compositionally biased region" description="Acidic residues" evidence="1">
    <location>
        <begin position="504"/>
        <end position="517"/>
    </location>
</feature>